<name>A0ABU0S7Z6_9HYPH</name>
<sequence length="215" mass="23571">MAIAFPYDVLEGFPGWSTDFQLLWRQEQSRTAGGQTLVKDLGSPLWSTTYLTRTLRPNELDAWRARLDVLENGLNQFVGRPLSRCYPIAYPRPVFDSLFPAFGAAAINSINANRKAISLKNLPANYKLSVGDMITIGSGTTFNLHRVMEAATANGSGVTPQFEIRPHLWPLTAENNLAAIHNPFCLMTIVPGSISSTADLSTGRGVISFQAVESR</sequence>
<comment type="caution">
    <text evidence="1">The sequence shown here is derived from an EMBL/GenBank/DDBJ whole genome shotgun (WGS) entry which is preliminary data.</text>
</comment>
<gene>
    <name evidence="1" type="ORF">QFZ34_002053</name>
</gene>
<proteinExistence type="predicted"/>
<accession>A0ABU0S7Z6</accession>
<evidence type="ECO:0000313" key="2">
    <source>
        <dbReference type="Proteomes" id="UP001237780"/>
    </source>
</evidence>
<reference evidence="1 2" key="1">
    <citation type="submission" date="2023-07" db="EMBL/GenBank/DDBJ databases">
        <title>Comparative genomics of wheat-associated soil bacteria to identify genetic determinants of phenazine resistance.</title>
        <authorList>
            <person name="Mouncey N."/>
        </authorList>
    </citation>
    <scope>NUCLEOTIDE SEQUENCE [LARGE SCALE GENOMIC DNA]</scope>
    <source>
        <strain evidence="1 2">W4I11</strain>
    </source>
</reference>
<keyword evidence="2" id="KW-1185">Reference proteome</keyword>
<organism evidence="1 2">
    <name type="scientific">Phyllobacterium ifriqiyense</name>
    <dbReference type="NCBI Taxonomy" id="314238"/>
    <lineage>
        <taxon>Bacteria</taxon>
        <taxon>Pseudomonadati</taxon>
        <taxon>Pseudomonadota</taxon>
        <taxon>Alphaproteobacteria</taxon>
        <taxon>Hyphomicrobiales</taxon>
        <taxon>Phyllobacteriaceae</taxon>
        <taxon>Phyllobacterium</taxon>
    </lineage>
</organism>
<evidence type="ECO:0000313" key="1">
    <source>
        <dbReference type="EMBL" id="MDQ0996871.1"/>
    </source>
</evidence>
<dbReference type="RefSeq" id="WP_307280138.1">
    <property type="nucleotide sequence ID" value="NZ_JAUSZT010000003.1"/>
</dbReference>
<dbReference type="EMBL" id="JAUSZT010000003">
    <property type="protein sequence ID" value="MDQ0996871.1"/>
    <property type="molecule type" value="Genomic_DNA"/>
</dbReference>
<protein>
    <submittedName>
        <fullName evidence="1">Uncharacterized protein</fullName>
    </submittedName>
</protein>
<dbReference type="Proteomes" id="UP001237780">
    <property type="component" value="Unassembled WGS sequence"/>
</dbReference>